<organism evidence="1 2">
    <name type="scientific">Pseudomonas pergaminensis</name>
    <dbReference type="NCBI Taxonomy" id="2853159"/>
    <lineage>
        <taxon>Bacteria</taxon>
        <taxon>Pseudomonadati</taxon>
        <taxon>Pseudomonadota</taxon>
        <taxon>Gammaproteobacteria</taxon>
        <taxon>Pseudomonadales</taxon>
        <taxon>Pseudomonadaceae</taxon>
        <taxon>Pseudomonas</taxon>
    </lineage>
</organism>
<dbReference type="AlphaFoldDB" id="A0ABD7TT37"/>
<protein>
    <submittedName>
        <fullName evidence="1">Uncharacterized protein</fullName>
    </submittedName>
</protein>
<evidence type="ECO:0000313" key="1">
    <source>
        <dbReference type="EMBL" id="USW04101.1"/>
    </source>
</evidence>
<dbReference type="KEGG" id="ppeg:KUA23_23185"/>
<proteinExistence type="predicted"/>
<evidence type="ECO:0000313" key="2">
    <source>
        <dbReference type="Proteomes" id="UP001056907"/>
    </source>
</evidence>
<reference evidence="1" key="1">
    <citation type="journal article" date="2022" name="Front. Plant Sci.">
        <title>Agronomic efficiency and genome mining analysis of the wheat-biostimulant rhizospheric bacterium Pseudomonas pergaminensis sp. nov. strain 1008T.</title>
        <authorList>
            <person name="Diaz M."/>
            <person name="Bach T."/>
            <person name="Gonzalez Anta G."/>
            <person name="Agaras B."/>
            <person name="Wibberg D."/>
            <person name="Noguera F."/>
            <person name="Canciani W."/>
            <person name="Valverde C."/>
        </authorList>
    </citation>
    <scope>NUCLEOTIDE SEQUENCE</scope>
    <source>
        <strain evidence="1">1008</strain>
    </source>
</reference>
<name>A0ABD7TT37_9PSED</name>
<dbReference type="EMBL" id="CP078013">
    <property type="protein sequence ID" value="USW04101.1"/>
    <property type="molecule type" value="Genomic_DNA"/>
</dbReference>
<dbReference type="RefSeq" id="WP_252994321.1">
    <property type="nucleotide sequence ID" value="NZ_CP078013.2"/>
</dbReference>
<reference evidence="1" key="2">
    <citation type="submission" date="2024-04" db="EMBL/GenBank/DDBJ databases">
        <authorList>
            <person name="Diaz M."/>
            <person name="Bach T."/>
            <person name="Gonzalez Anta G."/>
            <person name="Agaras B."/>
            <person name="Wibberg D."/>
            <person name="Noguera F."/>
            <person name="Canciani W."/>
            <person name="Ybarra T."/>
            <person name="Nunez M.L."/>
            <person name="Valverde C."/>
        </authorList>
    </citation>
    <scope>NUCLEOTIDE SEQUENCE</scope>
    <source>
        <strain evidence="1">1008</strain>
    </source>
</reference>
<accession>A0ABD7TT37</accession>
<dbReference type="Proteomes" id="UP001056907">
    <property type="component" value="Chromosome"/>
</dbReference>
<sequence>MSVKTRLTTKVQPELQRGRIMPQICHFLGVNSVTNIELPEGFMPALICIFADWLENFSSRKSARELPASQATTGFEAAHPIAKWPFALSFKTSGNLPISEGEAT</sequence>
<gene>
    <name evidence="1" type="ORF">KUA23_23185</name>
</gene>